<reference evidence="2" key="1">
    <citation type="submission" date="2014-12" db="EMBL/GenBank/DDBJ databases">
        <title>Insight into the proteome of Arion vulgaris.</title>
        <authorList>
            <person name="Aradska J."/>
            <person name="Bulat T."/>
            <person name="Smidak R."/>
            <person name="Sarate P."/>
            <person name="Gangsoo J."/>
            <person name="Sialana F."/>
            <person name="Bilban M."/>
            <person name="Lubec G."/>
        </authorList>
    </citation>
    <scope>NUCLEOTIDE SEQUENCE</scope>
    <source>
        <tissue evidence="2">Skin</tissue>
    </source>
</reference>
<keyword evidence="1" id="KW-1133">Transmembrane helix</keyword>
<protein>
    <submittedName>
        <fullName evidence="2">Uncharacterized protein</fullName>
    </submittedName>
</protein>
<evidence type="ECO:0000313" key="2">
    <source>
        <dbReference type="EMBL" id="CEK59424.1"/>
    </source>
</evidence>
<sequence length="120" mass="14351">LHKEQREISTPTIQYVERVKIKWFSHLKKMTPSQLQLQQKKVREQARQMDRQEYKNNDENLNFQELLQYKWLGFKKKCIVLLQSKQVPTSHFHTMRNILGYSVSMAFFVSTNSSLASVFL</sequence>
<feature type="non-terminal residue" evidence="2">
    <location>
        <position position="1"/>
    </location>
</feature>
<name>A0A0B6YT50_9EUPU</name>
<keyword evidence="1" id="KW-0472">Membrane</keyword>
<accession>A0A0B6YT50</accession>
<organism evidence="2">
    <name type="scientific">Arion vulgaris</name>
    <dbReference type="NCBI Taxonomy" id="1028688"/>
    <lineage>
        <taxon>Eukaryota</taxon>
        <taxon>Metazoa</taxon>
        <taxon>Spiralia</taxon>
        <taxon>Lophotrochozoa</taxon>
        <taxon>Mollusca</taxon>
        <taxon>Gastropoda</taxon>
        <taxon>Heterobranchia</taxon>
        <taxon>Euthyneura</taxon>
        <taxon>Panpulmonata</taxon>
        <taxon>Eupulmonata</taxon>
        <taxon>Stylommatophora</taxon>
        <taxon>Helicina</taxon>
        <taxon>Arionoidea</taxon>
        <taxon>Arionidae</taxon>
        <taxon>Arion</taxon>
    </lineage>
</organism>
<gene>
    <name evidence="2" type="primary">ORF36278</name>
</gene>
<dbReference type="EMBL" id="HACG01012559">
    <property type="protein sequence ID" value="CEK59424.1"/>
    <property type="molecule type" value="Transcribed_RNA"/>
</dbReference>
<dbReference type="AlphaFoldDB" id="A0A0B6YT50"/>
<proteinExistence type="predicted"/>
<evidence type="ECO:0000256" key="1">
    <source>
        <dbReference type="SAM" id="Phobius"/>
    </source>
</evidence>
<feature type="transmembrane region" description="Helical" evidence="1">
    <location>
        <begin position="98"/>
        <end position="119"/>
    </location>
</feature>
<keyword evidence="1" id="KW-0812">Transmembrane</keyword>